<evidence type="ECO:0000256" key="4">
    <source>
        <dbReference type="ARBA" id="ARBA00022692"/>
    </source>
</evidence>
<feature type="transmembrane region" description="Helical" evidence="7">
    <location>
        <begin position="34"/>
        <end position="54"/>
    </location>
</feature>
<evidence type="ECO:0000259" key="8">
    <source>
        <dbReference type="Pfam" id="PF04039"/>
    </source>
</evidence>
<dbReference type="PANTHER" id="PTHR33932">
    <property type="entry name" value="NA(+)/H(+) ANTIPORTER SUBUNIT B"/>
    <property type="match status" value="1"/>
</dbReference>
<evidence type="ECO:0000256" key="3">
    <source>
        <dbReference type="ARBA" id="ARBA00022475"/>
    </source>
</evidence>
<name>A0A8B2NXS5_9HYPH</name>
<feature type="transmembrane region" description="Helical" evidence="7">
    <location>
        <begin position="66"/>
        <end position="85"/>
    </location>
</feature>
<evidence type="ECO:0000256" key="6">
    <source>
        <dbReference type="ARBA" id="ARBA00023136"/>
    </source>
</evidence>
<keyword evidence="4 7" id="KW-0812">Transmembrane</keyword>
<organism evidence="9 10">
    <name type="scientific">Acuticoccus sediminis</name>
    <dbReference type="NCBI Taxonomy" id="2184697"/>
    <lineage>
        <taxon>Bacteria</taxon>
        <taxon>Pseudomonadati</taxon>
        <taxon>Pseudomonadota</taxon>
        <taxon>Alphaproteobacteria</taxon>
        <taxon>Hyphomicrobiales</taxon>
        <taxon>Amorphaceae</taxon>
        <taxon>Acuticoccus</taxon>
    </lineage>
</organism>
<proteinExistence type="inferred from homology"/>
<dbReference type="OrthoDB" id="9798859at2"/>
<dbReference type="RefSeq" id="WP_111345885.1">
    <property type="nucleotide sequence ID" value="NZ_QHHQ01000002.1"/>
</dbReference>
<dbReference type="PANTHER" id="PTHR33932:SF4">
    <property type="entry name" value="NA(+)_H(+) ANTIPORTER SUBUNIT B"/>
    <property type="match status" value="1"/>
</dbReference>
<comment type="subcellular location">
    <subcellularLocation>
        <location evidence="1">Cell membrane</location>
        <topology evidence="1">Multi-pass membrane protein</topology>
    </subcellularLocation>
</comment>
<evidence type="ECO:0000256" key="1">
    <source>
        <dbReference type="ARBA" id="ARBA00004651"/>
    </source>
</evidence>
<dbReference type="AlphaFoldDB" id="A0A8B2NXS5"/>
<evidence type="ECO:0000256" key="5">
    <source>
        <dbReference type="ARBA" id="ARBA00022989"/>
    </source>
</evidence>
<dbReference type="Pfam" id="PF04039">
    <property type="entry name" value="MnhB"/>
    <property type="match status" value="1"/>
</dbReference>
<keyword evidence="3" id="KW-1003">Cell membrane</keyword>
<comment type="similarity">
    <text evidence="2">Belongs to the CPA3 antiporters (TC 2.A.63) subunit B family.</text>
</comment>
<keyword evidence="6 7" id="KW-0472">Membrane</keyword>
<keyword evidence="10" id="KW-1185">Reference proteome</keyword>
<dbReference type="InterPro" id="IPR007182">
    <property type="entry name" value="MnhB"/>
</dbReference>
<protein>
    <submittedName>
        <fullName evidence="9">Na(+)/H(+) antiporter subunit B</fullName>
    </submittedName>
</protein>
<evidence type="ECO:0000313" key="9">
    <source>
        <dbReference type="EMBL" id="RAI02344.1"/>
    </source>
</evidence>
<dbReference type="InterPro" id="IPR050622">
    <property type="entry name" value="CPA3_antiporter_subunitB"/>
</dbReference>
<feature type="domain" description="Na+/H+ antiporter MnhB subunit-related protein" evidence="8">
    <location>
        <begin position="4"/>
        <end position="121"/>
    </location>
</feature>
<sequence length="137" mass="14390">MPIIFATMSRLYFALMLGGSLFILMRGHNDPGGGFIGGLMAAAAFATLALTRGVDHARRVLRVHPVVLVGCGLALACVSGLPGLVSDASYLTHWWTSGAVHLGTATLFDIGVYLVVLGGVLCLVLRLYEDLHGEVAP</sequence>
<dbReference type="Proteomes" id="UP000249590">
    <property type="component" value="Unassembled WGS sequence"/>
</dbReference>
<dbReference type="GO" id="GO:0005886">
    <property type="term" value="C:plasma membrane"/>
    <property type="evidence" value="ECO:0007669"/>
    <property type="project" value="UniProtKB-SubCell"/>
</dbReference>
<feature type="transmembrane region" description="Helical" evidence="7">
    <location>
        <begin position="12"/>
        <end position="28"/>
    </location>
</feature>
<dbReference type="EMBL" id="QHHQ01000002">
    <property type="protein sequence ID" value="RAI02344.1"/>
    <property type="molecule type" value="Genomic_DNA"/>
</dbReference>
<evidence type="ECO:0000256" key="7">
    <source>
        <dbReference type="SAM" id="Phobius"/>
    </source>
</evidence>
<keyword evidence="5 7" id="KW-1133">Transmembrane helix</keyword>
<comment type="caution">
    <text evidence="9">The sequence shown here is derived from an EMBL/GenBank/DDBJ whole genome shotgun (WGS) entry which is preliminary data.</text>
</comment>
<reference evidence="9 10" key="1">
    <citation type="submission" date="2018-05" db="EMBL/GenBank/DDBJ databases">
        <title>Acuticoccus sediminis sp. nov., isolated from deep-sea sediment of Indian Ocean.</title>
        <authorList>
            <person name="Liu X."/>
            <person name="Lai Q."/>
            <person name="Du Y."/>
            <person name="Sun F."/>
            <person name="Zhang X."/>
            <person name="Wang S."/>
            <person name="Shao Z."/>
        </authorList>
    </citation>
    <scope>NUCLEOTIDE SEQUENCE [LARGE SCALE GENOMIC DNA]</scope>
    <source>
        <strain evidence="9 10">PTG4-2</strain>
    </source>
</reference>
<evidence type="ECO:0000313" key="10">
    <source>
        <dbReference type="Proteomes" id="UP000249590"/>
    </source>
</evidence>
<accession>A0A8B2NXS5</accession>
<evidence type="ECO:0000256" key="2">
    <source>
        <dbReference type="ARBA" id="ARBA00009425"/>
    </source>
</evidence>
<gene>
    <name evidence="9" type="ORF">DLJ53_13355</name>
</gene>
<feature type="transmembrane region" description="Helical" evidence="7">
    <location>
        <begin position="105"/>
        <end position="128"/>
    </location>
</feature>